<gene>
    <name evidence="1" type="primary">WBGene00282237</name>
</gene>
<dbReference type="Proteomes" id="UP000005239">
    <property type="component" value="Unassembled WGS sequence"/>
</dbReference>
<name>A0A2A6B7S5_PRIPA</name>
<reference evidence="1" key="2">
    <citation type="submission" date="2022-06" db="UniProtKB">
        <authorList>
            <consortium name="EnsemblMetazoa"/>
        </authorList>
    </citation>
    <scope>IDENTIFICATION</scope>
    <source>
        <strain evidence="1">PS312</strain>
    </source>
</reference>
<organism evidence="1 2">
    <name type="scientific">Pristionchus pacificus</name>
    <name type="common">Parasitic nematode worm</name>
    <dbReference type="NCBI Taxonomy" id="54126"/>
    <lineage>
        <taxon>Eukaryota</taxon>
        <taxon>Metazoa</taxon>
        <taxon>Ecdysozoa</taxon>
        <taxon>Nematoda</taxon>
        <taxon>Chromadorea</taxon>
        <taxon>Rhabditida</taxon>
        <taxon>Rhabditina</taxon>
        <taxon>Diplogasteromorpha</taxon>
        <taxon>Diplogasteroidea</taxon>
        <taxon>Neodiplogasteridae</taxon>
        <taxon>Pristionchus</taxon>
    </lineage>
</organism>
<sequence length="97" mass="10978">MNEGPMRKDVIGGRNKKTLYSVSSFSFKNIMDSNATIEETLIEVLNNYIDEIVKKADAVDKNTTLDNIGFDLWGYKYSEVSGSLIRVTTPRAVYYDV</sequence>
<dbReference type="AlphaFoldDB" id="A0A2A6B7S5"/>
<proteinExistence type="predicted"/>
<evidence type="ECO:0000313" key="1">
    <source>
        <dbReference type="EnsemblMetazoa" id="PPA43868.1"/>
    </source>
</evidence>
<evidence type="ECO:0000313" key="2">
    <source>
        <dbReference type="Proteomes" id="UP000005239"/>
    </source>
</evidence>
<protein>
    <submittedName>
        <fullName evidence="1">Uncharacterized protein</fullName>
    </submittedName>
</protein>
<keyword evidence="2" id="KW-1185">Reference proteome</keyword>
<reference evidence="2" key="1">
    <citation type="journal article" date="2008" name="Nat. Genet.">
        <title>The Pristionchus pacificus genome provides a unique perspective on nematode lifestyle and parasitism.</title>
        <authorList>
            <person name="Dieterich C."/>
            <person name="Clifton S.W."/>
            <person name="Schuster L.N."/>
            <person name="Chinwalla A."/>
            <person name="Delehaunty K."/>
            <person name="Dinkelacker I."/>
            <person name="Fulton L."/>
            <person name="Fulton R."/>
            <person name="Godfrey J."/>
            <person name="Minx P."/>
            <person name="Mitreva M."/>
            <person name="Roeseler W."/>
            <person name="Tian H."/>
            <person name="Witte H."/>
            <person name="Yang S.P."/>
            <person name="Wilson R.K."/>
            <person name="Sommer R.J."/>
        </authorList>
    </citation>
    <scope>NUCLEOTIDE SEQUENCE [LARGE SCALE GENOMIC DNA]</scope>
    <source>
        <strain evidence="2">PS312</strain>
    </source>
</reference>
<dbReference type="EnsemblMetazoa" id="PPA43868.1">
    <property type="protein sequence ID" value="PPA43868.1"/>
    <property type="gene ID" value="WBGene00282237"/>
</dbReference>
<accession>A0A8R1Z573</accession>
<accession>A0A2A6B7S5</accession>